<proteinExistence type="predicted"/>
<gene>
    <name evidence="3" type="ORF">OLEA9_A030642</name>
</gene>
<dbReference type="PANTHER" id="PTHR35094">
    <property type="entry name" value="LEUCINE-RICH REPEAT EXTENSIN-LIKE PROTEIN 2"/>
    <property type="match status" value="1"/>
</dbReference>
<name>A0A8S0U7X7_OLEEU</name>
<dbReference type="Gramene" id="OE9A030642T1">
    <property type="protein sequence ID" value="OE9A030642C1"/>
    <property type="gene ID" value="OE9A030642"/>
</dbReference>
<feature type="region of interest" description="Disordered" evidence="1">
    <location>
        <begin position="51"/>
        <end position="79"/>
    </location>
</feature>
<dbReference type="PANTHER" id="PTHR35094:SF7">
    <property type="entry name" value="LEUCINE-RICH REPEAT EXTENSIN-LIKE PROTEIN 2"/>
    <property type="match status" value="1"/>
</dbReference>
<accession>A0A8S0U7X7</accession>
<keyword evidence="2" id="KW-1133">Transmembrane helix</keyword>
<comment type="caution">
    <text evidence="3">The sequence shown here is derived from an EMBL/GenBank/DDBJ whole genome shotgun (WGS) entry which is preliminary data.</text>
</comment>
<keyword evidence="2" id="KW-0812">Transmembrane</keyword>
<sequence length="144" mass="15487">MILIFHFSATATFSSKVDDDPLVAPAVAKVPEVSIKCGECPCGNPCNQQLPSLSPPPSPPPPPPPPKNQYCATPPTPPPPRFIYVTGQMPPPPSRFIYTTGPPGNLYRTDPFNLQIYSSAAHNNVLVGLLLFVACGIMEFLVFL</sequence>
<reference evidence="3 4" key="1">
    <citation type="submission" date="2019-12" db="EMBL/GenBank/DDBJ databases">
        <authorList>
            <person name="Alioto T."/>
            <person name="Alioto T."/>
            <person name="Gomez Garrido J."/>
        </authorList>
    </citation>
    <scope>NUCLEOTIDE SEQUENCE [LARGE SCALE GENOMIC DNA]</scope>
</reference>
<dbReference type="EMBL" id="CACTIH010007448">
    <property type="protein sequence ID" value="CAA3013686.1"/>
    <property type="molecule type" value="Genomic_DNA"/>
</dbReference>
<feature type="transmembrane region" description="Helical" evidence="2">
    <location>
        <begin position="125"/>
        <end position="143"/>
    </location>
</feature>
<evidence type="ECO:0000313" key="3">
    <source>
        <dbReference type="EMBL" id="CAA3013686.1"/>
    </source>
</evidence>
<evidence type="ECO:0000256" key="1">
    <source>
        <dbReference type="SAM" id="MobiDB-lite"/>
    </source>
</evidence>
<protein>
    <submittedName>
        <fullName evidence="3">Uncharacterized protein</fullName>
    </submittedName>
</protein>
<keyword evidence="2" id="KW-0472">Membrane</keyword>
<organism evidence="3 4">
    <name type="scientific">Olea europaea subsp. europaea</name>
    <dbReference type="NCBI Taxonomy" id="158383"/>
    <lineage>
        <taxon>Eukaryota</taxon>
        <taxon>Viridiplantae</taxon>
        <taxon>Streptophyta</taxon>
        <taxon>Embryophyta</taxon>
        <taxon>Tracheophyta</taxon>
        <taxon>Spermatophyta</taxon>
        <taxon>Magnoliopsida</taxon>
        <taxon>eudicotyledons</taxon>
        <taxon>Gunneridae</taxon>
        <taxon>Pentapetalae</taxon>
        <taxon>asterids</taxon>
        <taxon>lamiids</taxon>
        <taxon>Lamiales</taxon>
        <taxon>Oleaceae</taxon>
        <taxon>Oleeae</taxon>
        <taxon>Olea</taxon>
    </lineage>
</organism>
<evidence type="ECO:0000256" key="2">
    <source>
        <dbReference type="SAM" id="Phobius"/>
    </source>
</evidence>
<feature type="compositionally biased region" description="Pro residues" evidence="1">
    <location>
        <begin position="53"/>
        <end position="67"/>
    </location>
</feature>
<dbReference type="Proteomes" id="UP000594638">
    <property type="component" value="Unassembled WGS sequence"/>
</dbReference>
<dbReference type="OrthoDB" id="912382at2759"/>
<evidence type="ECO:0000313" key="4">
    <source>
        <dbReference type="Proteomes" id="UP000594638"/>
    </source>
</evidence>
<keyword evidence="4" id="KW-1185">Reference proteome</keyword>
<dbReference type="AlphaFoldDB" id="A0A8S0U7X7"/>